<dbReference type="OrthoDB" id="5817083at2759"/>
<gene>
    <name evidence="10" type="ORF">GcC1_165008</name>
</gene>
<evidence type="ECO:0000256" key="6">
    <source>
        <dbReference type="ARBA" id="ARBA00022989"/>
    </source>
</evidence>
<comment type="caution">
    <text evidence="10">The sequence shown here is derived from an EMBL/GenBank/DDBJ whole genome shotgun (WGS) entry which is preliminary data.</text>
</comment>
<dbReference type="GO" id="GO:0008270">
    <property type="term" value="F:zinc ion binding"/>
    <property type="evidence" value="ECO:0007669"/>
    <property type="project" value="UniProtKB-KW"/>
</dbReference>
<dbReference type="Proteomes" id="UP000285405">
    <property type="component" value="Unassembled WGS sequence"/>
</dbReference>
<protein>
    <submittedName>
        <fullName evidence="10">Putative ring finger domain-containing protein</fullName>
    </submittedName>
</protein>
<evidence type="ECO:0000256" key="3">
    <source>
        <dbReference type="ARBA" id="ARBA00022723"/>
    </source>
</evidence>
<name>A0A420HSU8_9PEZI</name>
<dbReference type="AlphaFoldDB" id="A0A420HSU8"/>
<dbReference type="Gene3D" id="3.30.40.10">
    <property type="entry name" value="Zinc/RING finger domain, C3HC4 (zinc finger)"/>
    <property type="match status" value="1"/>
</dbReference>
<dbReference type="InterPro" id="IPR011016">
    <property type="entry name" value="Znf_RING-CH"/>
</dbReference>
<dbReference type="EMBL" id="MCBR01016531">
    <property type="protein sequence ID" value="RKF60514.1"/>
    <property type="molecule type" value="Genomic_DNA"/>
</dbReference>
<keyword evidence="2" id="KW-0812">Transmembrane</keyword>
<evidence type="ECO:0000259" key="9">
    <source>
        <dbReference type="PROSITE" id="PS51292"/>
    </source>
</evidence>
<evidence type="ECO:0000313" key="10">
    <source>
        <dbReference type="EMBL" id="RKF60514.1"/>
    </source>
</evidence>
<keyword evidence="5" id="KW-0862">Zinc</keyword>
<evidence type="ECO:0000256" key="4">
    <source>
        <dbReference type="ARBA" id="ARBA00022771"/>
    </source>
</evidence>
<sequence length="548" mass="61697">MSTTAGPIFDAEAPGGLPEKTRGTRQCWVCQQEDTDDTPENNLWRVPCPCSLTAHDTCLLEWISNEEAPRPGEIARDRLIRCPQCRAEIKIQRPKDYVVVAFEAIQRMAGNMILPAAATSVLICTYAGLLVNGMNTLRVVFGDTDAMNMLRSESPPIGRLWKASRVFADIMKSFDPLIPSSQRLDLTKVFIGTPLIAPSLVLLRTRWADRVFSFLLPWYFMHPANQRLSWPPPPGLVFATLPYLKTAYNELYKHTFRKWEVKWDMAVQRKPRVGETAEQIALEAEREETERFLEIRVALGDEENTETLEPEEESPEIPERLRRTYLQNLLQAQNPVENIQNIENVLEPSTNNNDNTTNEIPSPISDIIERNERDQIGTEQPLPTDPTQNNQILNTPDNETEAIHNSRLLREQGVLRQQANGNQAQEGHGNGRVAAPDDEWTVVHHFPASQLISLVVGALAFPPIAAVAGDILKYTLPSSLITPSVTYSMGTKVLKKGILTEKWGRTVVGGCLFVLLKDAVTLYCKWKRAREFGKRIIIDYVGPRNVST</sequence>
<feature type="domain" description="RING-CH-type" evidence="9">
    <location>
        <begin position="19"/>
        <end position="92"/>
    </location>
</feature>
<comment type="subcellular location">
    <subcellularLocation>
        <location evidence="1">Membrane</location>
        <topology evidence="1">Multi-pass membrane protein</topology>
    </subcellularLocation>
</comment>
<evidence type="ECO:0000256" key="8">
    <source>
        <dbReference type="SAM" id="MobiDB-lite"/>
    </source>
</evidence>
<keyword evidence="6" id="KW-1133">Transmembrane helix</keyword>
<reference evidence="10 11" key="1">
    <citation type="journal article" date="2018" name="BMC Genomics">
        <title>Comparative genome analyses reveal sequence features reflecting distinct modes of host-adaptation between dicot and monocot powdery mildew.</title>
        <authorList>
            <person name="Wu Y."/>
            <person name="Ma X."/>
            <person name="Pan Z."/>
            <person name="Kale S.D."/>
            <person name="Song Y."/>
            <person name="King H."/>
            <person name="Zhang Q."/>
            <person name="Presley C."/>
            <person name="Deng X."/>
            <person name="Wei C.I."/>
            <person name="Xiao S."/>
        </authorList>
    </citation>
    <scope>NUCLEOTIDE SEQUENCE [LARGE SCALE GENOMIC DNA]</scope>
    <source>
        <strain evidence="10">UCSC1</strain>
    </source>
</reference>
<keyword evidence="4" id="KW-0863">Zinc-finger</keyword>
<evidence type="ECO:0000256" key="1">
    <source>
        <dbReference type="ARBA" id="ARBA00004141"/>
    </source>
</evidence>
<organism evidence="10 11">
    <name type="scientific">Golovinomyces cichoracearum</name>
    <dbReference type="NCBI Taxonomy" id="62708"/>
    <lineage>
        <taxon>Eukaryota</taxon>
        <taxon>Fungi</taxon>
        <taxon>Dikarya</taxon>
        <taxon>Ascomycota</taxon>
        <taxon>Pezizomycotina</taxon>
        <taxon>Leotiomycetes</taxon>
        <taxon>Erysiphales</taxon>
        <taxon>Erysiphaceae</taxon>
        <taxon>Golovinomyces</taxon>
    </lineage>
</organism>
<feature type="region of interest" description="Disordered" evidence="8">
    <location>
        <begin position="1"/>
        <end position="20"/>
    </location>
</feature>
<evidence type="ECO:0000256" key="7">
    <source>
        <dbReference type="ARBA" id="ARBA00023136"/>
    </source>
</evidence>
<evidence type="ECO:0000256" key="2">
    <source>
        <dbReference type="ARBA" id="ARBA00022692"/>
    </source>
</evidence>
<dbReference type="SUPFAM" id="SSF57850">
    <property type="entry name" value="RING/U-box"/>
    <property type="match status" value="1"/>
</dbReference>
<keyword evidence="3" id="KW-0479">Metal-binding</keyword>
<dbReference type="GO" id="GO:0016020">
    <property type="term" value="C:membrane"/>
    <property type="evidence" value="ECO:0007669"/>
    <property type="project" value="UniProtKB-SubCell"/>
</dbReference>
<accession>A0A420HSU8</accession>
<keyword evidence="7" id="KW-0472">Membrane</keyword>
<proteinExistence type="predicted"/>
<evidence type="ECO:0000256" key="5">
    <source>
        <dbReference type="ARBA" id="ARBA00022833"/>
    </source>
</evidence>
<dbReference type="InterPro" id="IPR013083">
    <property type="entry name" value="Znf_RING/FYVE/PHD"/>
</dbReference>
<evidence type="ECO:0000313" key="11">
    <source>
        <dbReference type="Proteomes" id="UP000285405"/>
    </source>
</evidence>
<dbReference type="PROSITE" id="PS51292">
    <property type="entry name" value="ZF_RING_CH"/>
    <property type="match status" value="1"/>
</dbReference>
<dbReference type="PANTHER" id="PTHR46283">
    <property type="entry name" value="E3 UBIQUITIN-PROTEIN LIGASE MARCH5"/>
    <property type="match status" value="1"/>
</dbReference>